<proteinExistence type="predicted"/>
<dbReference type="Proteomes" id="UP000231409">
    <property type="component" value="Unassembled WGS sequence"/>
</dbReference>
<feature type="active site" description="Nucleophile" evidence="4">
    <location>
        <position position="71"/>
    </location>
</feature>
<dbReference type="GO" id="GO:0019867">
    <property type="term" value="C:outer membrane"/>
    <property type="evidence" value="ECO:0007669"/>
    <property type="project" value="InterPro"/>
</dbReference>
<evidence type="ECO:0000313" key="8">
    <source>
        <dbReference type="Proteomes" id="UP000231409"/>
    </source>
</evidence>
<comment type="caution">
    <text evidence="7">The sequence shown here is derived from an EMBL/GenBank/DDBJ whole genome shotgun (WGS) entry which is preliminary data.</text>
</comment>
<evidence type="ECO:0000259" key="6">
    <source>
        <dbReference type="PROSITE" id="PS51635"/>
    </source>
</evidence>
<feature type="domain" description="PNPLA" evidence="6">
    <location>
        <begin position="38"/>
        <end position="230"/>
    </location>
</feature>
<dbReference type="Pfam" id="PF07244">
    <property type="entry name" value="POTRA"/>
    <property type="match status" value="1"/>
</dbReference>
<evidence type="ECO:0000256" key="5">
    <source>
        <dbReference type="SAM" id="SignalP"/>
    </source>
</evidence>
<evidence type="ECO:0000256" key="4">
    <source>
        <dbReference type="PROSITE-ProRule" id="PRU01161"/>
    </source>
</evidence>
<reference evidence="7 8" key="1">
    <citation type="submission" date="2017-09" db="EMBL/GenBank/DDBJ databases">
        <title>The draft genome sequences of Marinobacter sp. PWS21.</title>
        <authorList>
            <person name="Cao J."/>
        </authorList>
    </citation>
    <scope>NUCLEOTIDE SEQUENCE [LARGE SCALE GENOMIC DNA]</scope>
    <source>
        <strain evidence="7 8">PWS21</strain>
    </source>
</reference>
<evidence type="ECO:0000313" key="7">
    <source>
        <dbReference type="EMBL" id="PHQ14625.1"/>
    </source>
</evidence>
<dbReference type="InterPro" id="IPR010827">
    <property type="entry name" value="BamA/TamA_POTRA"/>
</dbReference>
<evidence type="ECO:0000256" key="1">
    <source>
        <dbReference type="ARBA" id="ARBA00022801"/>
    </source>
</evidence>
<dbReference type="Gene3D" id="2.40.160.50">
    <property type="entry name" value="membrane protein fhac: a member of the omp85/tpsb transporter family"/>
    <property type="match status" value="1"/>
</dbReference>
<dbReference type="InterPro" id="IPR002641">
    <property type="entry name" value="PNPLA_dom"/>
</dbReference>
<dbReference type="PROSITE" id="PS51635">
    <property type="entry name" value="PNPLA"/>
    <property type="match status" value="1"/>
</dbReference>
<evidence type="ECO:0000256" key="3">
    <source>
        <dbReference type="ARBA" id="ARBA00023098"/>
    </source>
</evidence>
<protein>
    <submittedName>
        <fullName evidence="7">Patatin</fullName>
    </submittedName>
</protein>
<feature type="short sequence motif" description="GXGXXG" evidence="4">
    <location>
        <begin position="42"/>
        <end position="47"/>
    </location>
</feature>
<evidence type="ECO:0000256" key="2">
    <source>
        <dbReference type="ARBA" id="ARBA00022963"/>
    </source>
</evidence>
<dbReference type="AlphaFoldDB" id="A0A2G1UJJ4"/>
<dbReference type="InterPro" id="IPR050301">
    <property type="entry name" value="NTE"/>
</dbReference>
<dbReference type="Gene3D" id="3.40.1090.10">
    <property type="entry name" value="Cytosolic phospholipase A2 catalytic domain"/>
    <property type="match status" value="2"/>
</dbReference>
<name>A0A2G1UJJ4_9GAMM</name>
<keyword evidence="5" id="KW-0732">Signal</keyword>
<dbReference type="EMBL" id="NTFH01000009">
    <property type="protein sequence ID" value="PHQ14625.1"/>
    <property type="molecule type" value="Genomic_DNA"/>
</dbReference>
<sequence length="740" mass="80742">MFNRCALSGLLALLVLVAPAVLAETPQAEPGSRPKIGLVLSGGGAKGLAHVGVLRVLEEMRVPVDVIVGTSAGSAIGALYALGMPVAQIEQQLIDINWLASFRDDPGRAYKAVRRKSDDWRYPVEPGIGIRLDGIHLGSGIIAGQNLGFILNELTRDAALVEDFDRLPIAFRAVATDLETGEQVVLRRGDLATAIRASMSIPGVYAPVVLDGRMLVDGGVANNIPVSVAHDMGADIIIAVDITDRLQDVESLREAFSVVGQLTTLMTRMNADQQLELLQDQDVLIRPDLEGHGSTDFYNAPVIFELGATAAREHATDLRPLQVSEDDWRVYQGHRSHRPASIGNIVGIRIADDIRLDRRFLRARLRQKLGQPLDVDQLEEDLKRIYGLGYYEMVSYSLSPTGQGSVLNVVVKEKSWGPNYLSFGLDYEDNFNDDTRFNVGAALRMTELNDWGGEWKTGARLGTEPRIRTEWFQPLDYGFKRFLIAGATYQRNEQSVFNSTGDRIAEVDITQRELDLSLGTELGVNAEARLGITRGYATVDDQVGARIAPGGAIDQGGWNLRLVHDSLDDPFLPKSGAFAGIRGEYERPGMGADRNLDRYTMMLAAGGSWNEYGVVGQLYASAVTDGVPGVENSVLLGGFRQLSAYSRGEIAGPDAALASVFVHQRFGGPFVPYFAGVGFETGNAWQSLGDARWNNLLRSWSVFAGVDTFLGPVQLATAYNNRDDWSAYLNIGFAFTQLFD</sequence>
<dbReference type="RefSeq" id="WP_099615130.1">
    <property type="nucleotide sequence ID" value="NZ_KZ319372.1"/>
</dbReference>
<keyword evidence="2 4" id="KW-0442">Lipid degradation</keyword>
<dbReference type="PANTHER" id="PTHR14226">
    <property type="entry name" value="NEUROPATHY TARGET ESTERASE/SWISS CHEESE D.MELANOGASTER"/>
    <property type="match status" value="1"/>
</dbReference>
<dbReference type="InterPro" id="IPR016035">
    <property type="entry name" value="Acyl_Trfase/lysoPLipase"/>
</dbReference>
<organism evidence="7 8">
    <name type="scientific">Marinobacter profundi</name>
    <dbReference type="NCBI Taxonomy" id="2666256"/>
    <lineage>
        <taxon>Bacteria</taxon>
        <taxon>Pseudomonadati</taxon>
        <taxon>Pseudomonadota</taxon>
        <taxon>Gammaproteobacteria</taxon>
        <taxon>Pseudomonadales</taxon>
        <taxon>Marinobacteraceae</taxon>
        <taxon>Marinobacter</taxon>
    </lineage>
</organism>
<accession>A0A2G1UJJ4</accession>
<dbReference type="CDD" id="cd07205">
    <property type="entry name" value="Pat_PNPLA6_PNPLA7_NTE1_like"/>
    <property type="match status" value="1"/>
</dbReference>
<keyword evidence="8" id="KW-1185">Reference proteome</keyword>
<dbReference type="PANTHER" id="PTHR14226:SF29">
    <property type="entry name" value="NEUROPATHY TARGET ESTERASE SWS"/>
    <property type="match status" value="1"/>
</dbReference>
<feature type="signal peptide" evidence="5">
    <location>
        <begin position="1"/>
        <end position="23"/>
    </location>
</feature>
<feature type="short sequence motif" description="GXSXG" evidence="4">
    <location>
        <begin position="69"/>
        <end position="73"/>
    </location>
</feature>
<dbReference type="GO" id="GO:0016787">
    <property type="term" value="F:hydrolase activity"/>
    <property type="evidence" value="ECO:0007669"/>
    <property type="project" value="UniProtKB-UniRule"/>
</dbReference>
<dbReference type="GO" id="GO:0016042">
    <property type="term" value="P:lipid catabolic process"/>
    <property type="evidence" value="ECO:0007669"/>
    <property type="project" value="UniProtKB-UniRule"/>
</dbReference>
<keyword evidence="1 4" id="KW-0378">Hydrolase</keyword>
<feature type="chain" id="PRO_5013894837" evidence="5">
    <location>
        <begin position="24"/>
        <end position="740"/>
    </location>
</feature>
<dbReference type="SUPFAM" id="SSF52151">
    <property type="entry name" value="FabD/lysophospholipase-like"/>
    <property type="match status" value="1"/>
</dbReference>
<feature type="short sequence motif" description="DGA/G" evidence="4">
    <location>
        <begin position="217"/>
        <end position="219"/>
    </location>
</feature>
<dbReference type="Pfam" id="PF01734">
    <property type="entry name" value="Patatin"/>
    <property type="match status" value="1"/>
</dbReference>
<feature type="active site" description="Proton acceptor" evidence="4">
    <location>
        <position position="217"/>
    </location>
</feature>
<keyword evidence="3 4" id="KW-0443">Lipid metabolism</keyword>
<gene>
    <name evidence="7" type="ORF">CLH61_12740</name>
</gene>